<keyword evidence="2" id="KW-0240">DNA-directed RNA polymerase</keyword>
<reference evidence="11 12" key="1">
    <citation type="submission" date="2020-03" db="EMBL/GenBank/DDBJ databases">
        <title>Assessment of the enzymatic potential of alkaline-tolerant lipase obtained from Bacillus luteus H11 (technogenic soil) for the bioremediation of saline soils contaminated with petroleum substances.</title>
        <authorList>
            <person name="Kalwasinska A."/>
        </authorList>
    </citation>
    <scope>NUCLEOTIDE SEQUENCE [LARGE SCALE GENOMIC DNA]</scope>
    <source>
        <strain evidence="11 12">H11</strain>
    </source>
</reference>
<accession>A0A969PQI2</accession>
<dbReference type="Pfam" id="PF00309">
    <property type="entry name" value="Sigma54_AID"/>
    <property type="match status" value="1"/>
</dbReference>
<dbReference type="GO" id="GO:0006352">
    <property type="term" value="P:DNA-templated transcription initiation"/>
    <property type="evidence" value="ECO:0007669"/>
    <property type="project" value="InterPro"/>
</dbReference>
<feature type="domain" description="RNA polymerase sigma factor 54 DNA-binding" evidence="9">
    <location>
        <begin position="274"/>
        <end position="433"/>
    </location>
</feature>
<evidence type="ECO:0000256" key="2">
    <source>
        <dbReference type="ARBA" id="ARBA00022478"/>
    </source>
</evidence>
<dbReference type="InterPro" id="IPR007046">
    <property type="entry name" value="RNA_pol_sigma_54_core-bd"/>
</dbReference>
<evidence type="ECO:0000313" key="12">
    <source>
        <dbReference type="Proteomes" id="UP000752012"/>
    </source>
</evidence>
<keyword evidence="7" id="KW-0238">DNA-binding</keyword>
<evidence type="ECO:0000256" key="8">
    <source>
        <dbReference type="ARBA" id="ARBA00023163"/>
    </source>
</evidence>
<comment type="similarity">
    <text evidence="1">Belongs to the sigma-54 factor family.</text>
</comment>
<dbReference type="PROSITE" id="PS00718">
    <property type="entry name" value="SIGMA54_2"/>
    <property type="match status" value="1"/>
</dbReference>
<dbReference type="AlphaFoldDB" id="A0A969PQI2"/>
<dbReference type="GO" id="GO:0001216">
    <property type="term" value="F:DNA-binding transcription activator activity"/>
    <property type="evidence" value="ECO:0007669"/>
    <property type="project" value="InterPro"/>
</dbReference>
<evidence type="ECO:0000256" key="7">
    <source>
        <dbReference type="ARBA" id="ARBA00023125"/>
    </source>
</evidence>
<dbReference type="PROSITE" id="PS50044">
    <property type="entry name" value="SIGMA54_3"/>
    <property type="match status" value="1"/>
</dbReference>
<evidence type="ECO:0000256" key="6">
    <source>
        <dbReference type="ARBA" id="ARBA00023082"/>
    </source>
</evidence>
<evidence type="ECO:0000259" key="9">
    <source>
        <dbReference type="Pfam" id="PF04552"/>
    </source>
</evidence>
<proteinExistence type="inferred from homology"/>
<sequence>MNMDFRMIQQQSMKLVMTNELRQAITMLQYSVQDLHDYLQEQQLENPLIELELSGSEKEFNRTGSYQGNDVSALDFVAAGEEGLQDYLLSQLREQQLTPKEYAVASYLALSVDENGYLTGSAAEFAEELNEPEELAASCLRILQSLEPAGVGAGSLRECLLLQLERMPVRDRLAEAVVDRHLDRLASRQFKQIAKEEEVTAADVQSAADFIVTLNPKPGAAFHQEPAEYIAPDATVVKKDGEWLVQLNNDALPVMRVNKSYEQLYRQDEQEVHSYLKQKQEQFLWIQRSIAQRQDTILRVTKAVIEHQRAFLEQGPEHLKPLTLKMIAEKLDIHESTVSRAATKKYVQTPRGLYELKYFFKSGVVTESGADQSADRAKIYLKKMIDGENKRKPLSDQKLSELLADEHGIELKRRTVAKYREEMHVPSSSKRKRYES</sequence>
<keyword evidence="12" id="KW-1185">Reference proteome</keyword>
<evidence type="ECO:0000313" key="11">
    <source>
        <dbReference type="EMBL" id="NJP37139.1"/>
    </source>
</evidence>
<dbReference type="PROSITE" id="PS00717">
    <property type="entry name" value="SIGMA54_1"/>
    <property type="match status" value="1"/>
</dbReference>
<dbReference type="PIRSF" id="PIRSF000774">
    <property type="entry name" value="RpoN"/>
    <property type="match status" value="1"/>
</dbReference>
<keyword evidence="5" id="KW-0805">Transcription regulation</keyword>
<dbReference type="Pfam" id="PF04552">
    <property type="entry name" value="Sigma54_DBD"/>
    <property type="match status" value="1"/>
</dbReference>
<keyword evidence="4" id="KW-0548">Nucleotidyltransferase</keyword>
<dbReference type="PANTHER" id="PTHR32248:SF4">
    <property type="entry name" value="RNA POLYMERASE SIGMA-54 FACTOR"/>
    <property type="match status" value="1"/>
</dbReference>
<dbReference type="PANTHER" id="PTHR32248">
    <property type="entry name" value="RNA POLYMERASE SIGMA-54 FACTOR"/>
    <property type="match status" value="1"/>
</dbReference>
<evidence type="ECO:0000256" key="3">
    <source>
        <dbReference type="ARBA" id="ARBA00022679"/>
    </source>
</evidence>
<dbReference type="Gene3D" id="1.10.10.1330">
    <property type="entry name" value="RNA polymerase sigma-54 factor, core-binding domain"/>
    <property type="match status" value="1"/>
</dbReference>
<dbReference type="PRINTS" id="PR00045">
    <property type="entry name" value="SIGMA54FCT"/>
</dbReference>
<dbReference type="Gene3D" id="1.10.10.60">
    <property type="entry name" value="Homeodomain-like"/>
    <property type="match status" value="1"/>
</dbReference>
<dbReference type="NCBIfam" id="TIGR02395">
    <property type="entry name" value="rpoN_sigma"/>
    <property type="match status" value="1"/>
</dbReference>
<name>A0A969PQI2_9BACI</name>
<dbReference type="Proteomes" id="UP000752012">
    <property type="component" value="Unassembled WGS sequence"/>
</dbReference>
<dbReference type="InterPro" id="IPR007634">
    <property type="entry name" value="RNA_pol_sigma_54_DNA-bd"/>
</dbReference>
<evidence type="ECO:0000259" key="10">
    <source>
        <dbReference type="Pfam" id="PF04963"/>
    </source>
</evidence>
<dbReference type="GO" id="GO:0003677">
    <property type="term" value="F:DNA binding"/>
    <property type="evidence" value="ECO:0007669"/>
    <property type="project" value="UniProtKB-KW"/>
</dbReference>
<feature type="domain" description="RNA polymerase sigma factor 54 core-binding" evidence="10">
    <location>
        <begin position="77"/>
        <end position="261"/>
    </location>
</feature>
<comment type="caution">
    <text evidence="11">The sequence shown here is derived from an EMBL/GenBank/DDBJ whole genome shotgun (WGS) entry which is preliminary data.</text>
</comment>
<dbReference type="GO" id="GO:0016779">
    <property type="term" value="F:nucleotidyltransferase activity"/>
    <property type="evidence" value="ECO:0007669"/>
    <property type="project" value="UniProtKB-KW"/>
</dbReference>
<dbReference type="InterPro" id="IPR038709">
    <property type="entry name" value="RpoN_core-bd_sf"/>
</dbReference>
<keyword evidence="3" id="KW-0808">Transferase</keyword>
<dbReference type="GO" id="GO:0000428">
    <property type="term" value="C:DNA-directed RNA polymerase complex"/>
    <property type="evidence" value="ECO:0007669"/>
    <property type="project" value="UniProtKB-KW"/>
</dbReference>
<gene>
    <name evidence="11" type="primary">rpoN</name>
    <name evidence="11" type="ORF">HCN83_05995</name>
</gene>
<keyword evidence="8" id="KW-0804">Transcription</keyword>
<dbReference type="EMBL" id="JAATHJ010000006">
    <property type="protein sequence ID" value="NJP37139.1"/>
    <property type="molecule type" value="Genomic_DNA"/>
</dbReference>
<dbReference type="InterPro" id="IPR000394">
    <property type="entry name" value="RNA_pol_sigma_54"/>
</dbReference>
<organism evidence="11 12">
    <name type="scientific">Alkalicoccus luteus</name>
    <dbReference type="NCBI Taxonomy" id="1237094"/>
    <lineage>
        <taxon>Bacteria</taxon>
        <taxon>Bacillati</taxon>
        <taxon>Bacillota</taxon>
        <taxon>Bacilli</taxon>
        <taxon>Bacillales</taxon>
        <taxon>Bacillaceae</taxon>
        <taxon>Alkalicoccus</taxon>
    </lineage>
</organism>
<evidence type="ECO:0000256" key="1">
    <source>
        <dbReference type="ARBA" id="ARBA00008798"/>
    </source>
</evidence>
<dbReference type="Pfam" id="PF04963">
    <property type="entry name" value="Sigma54_CBD"/>
    <property type="match status" value="1"/>
</dbReference>
<protein>
    <submittedName>
        <fullName evidence="11">RNA polymerase factor sigma-54</fullName>
    </submittedName>
</protein>
<evidence type="ECO:0000256" key="4">
    <source>
        <dbReference type="ARBA" id="ARBA00022695"/>
    </source>
</evidence>
<dbReference type="GO" id="GO:0016987">
    <property type="term" value="F:sigma factor activity"/>
    <property type="evidence" value="ECO:0007669"/>
    <property type="project" value="UniProtKB-KW"/>
</dbReference>
<evidence type="ECO:0000256" key="5">
    <source>
        <dbReference type="ARBA" id="ARBA00023015"/>
    </source>
</evidence>
<keyword evidence="6" id="KW-0731">Sigma factor</keyword>